<dbReference type="EMBL" id="GL379811">
    <property type="protein sequence ID" value="EGT43751.1"/>
    <property type="molecule type" value="Genomic_DNA"/>
</dbReference>
<dbReference type="FunCoup" id="G0MT54">
    <property type="interactions" value="16"/>
</dbReference>
<dbReference type="InterPro" id="IPR036291">
    <property type="entry name" value="NAD(P)-bd_dom_sf"/>
</dbReference>
<dbReference type="PANTHER" id="PTHR44115">
    <property type="entry name" value="PROTEIN CBG09704"/>
    <property type="match status" value="1"/>
</dbReference>
<dbReference type="PRINTS" id="PR00081">
    <property type="entry name" value="GDHRDH"/>
</dbReference>
<dbReference type="InterPro" id="IPR020904">
    <property type="entry name" value="Sc_DH/Rdtase_CS"/>
</dbReference>
<dbReference type="STRING" id="135651.G0MT54"/>
<dbReference type="HOGENOM" id="CLU_010194_1_0_1"/>
<dbReference type="SUPFAM" id="SSF51735">
    <property type="entry name" value="NAD(P)-binding Rossmann-fold domains"/>
    <property type="match status" value="1"/>
</dbReference>
<dbReference type="AlphaFoldDB" id="G0MT54"/>
<evidence type="ECO:0000313" key="2">
    <source>
        <dbReference type="EMBL" id="EGT43751.1"/>
    </source>
</evidence>
<protein>
    <submittedName>
        <fullName evidence="2">Uncharacterized protein</fullName>
    </submittedName>
</protein>
<dbReference type="eggNOG" id="KOG0725">
    <property type="taxonomic scope" value="Eukaryota"/>
</dbReference>
<dbReference type="PANTHER" id="PTHR44115:SF11">
    <property type="entry name" value="DEHYDROGENASES, SHORT CHAIN"/>
    <property type="match status" value="1"/>
</dbReference>
<keyword evidence="1" id="KW-0560">Oxidoreductase</keyword>
<evidence type="ECO:0000313" key="3">
    <source>
        <dbReference type="Proteomes" id="UP000008068"/>
    </source>
</evidence>
<sequence length="277" mass="29224">MARFSNKVAIVTGSSSGIGRSTAVLLAREGAKVTVTGRSSEKLRDTVDEILKNGGKSEDINIVVGDLTESECQDDLVKSTLERFGKIDILVNNAGAAFADPSGVIGIATNINLFDDMLKLNLRSVVELVQKCRSHLIASKGDIVNVSSIAAGPQPFVYYTFYGIAKAGLDQLTRSLAIELIAHGVRVNSVSPGLISTGFLTAVGMPNKMARKTENYYASHRDCIPAGRPGTPEEIATLIAFLADKNSSGFIIGQSIVIDGGTSLALAMPSHDLSKAL</sequence>
<keyword evidence="3" id="KW-1185">Reference proteome</keyword>
<organism evidence="3">
    <name type="scientific">Caenorhabditis brenneri</name>
    <name type="common">Nematode worm</name>
    <dbReference type="NCBI Taxonomy" id="135651"/>
    <lineage>
        <taxon>Eukaryota</taxon>
        <taxon>Metazoa</taxon>
        <taxon>Ecdysozoa</taxon>
        <taxon>Nematoda</taxon>
        <taxon>Chromadorea</taxon>
        <taxon>Rhabditida</taxon>
        <taxon>Rhabditina</taxon>
        <taxon>Rhabditomorpha</taxon>
        <taxon>Rhabditoidea</taxon>
        <taxon>Rhabditidae</taxon>
        <taxon>Peloderinae</taxon>
        <taxon>Caenorhabditis</taxon>
    </lineage>
</organism>
<dbReference type="GO" id="GO:0016491">
    <property type="term" value="F:oxidoreductase activity"/>
    <property type="evidence" value="ECO:0007669"/>
    <property type="project" value="UniProtKB-KW"/>
</dbReference>
<dbReference type="OMA" id="NFPYFVA"/>
<name>G0MT54_CAEBE</name>
<dbReference type="Pfam" id="PF13561">
    <property type="entry name" value="adh_short_C2"/>
    <property type="match status" value="1"/>
</dbReference>
<dbReference type="InParanoid" id="G0MT54"/>
<dbReference type="Proteomes" id="UP000008068">
    <property type="component" value="Unassembled WGS sequence"/>
</dbReference>
<dbReference type="FunFam" id="3.40.50.720:FF:000084">
    <property type="entry name" value="Short-chain dehydrogenase reductase"/>
    <property type="match status" value="1"/>
</dbReference>
<dbReference type="PRINTS" id="PR00080">
    <property type="entry name" value="SDRFAMILY"/>
</dbReference>
<reference evidence="3" key="1">
    <citation type="submission" date="2011-07" db="EMBL/GenBank/DDBJ databases">
        <authorList>
            <consortium name="Caenorhabditis brenneri Sequencing and Analysis Consortium"/>
            <person name="Wilson R.K."/>
        </authorList>
    </citation>
    <scope>NUCLEOTIDE SEQUENCE [LARGE SCALE GENOMIC DNA]</scope>
    <source>
        <strain evidence="3">PB2801</strain>
    </source>
</reference>
<dbReference type="Gene3D" id="3.40.50.720">
    <property type="entry name" value="NAD(P)-binding Rossmann-like Domain"/>
    <property type="match status" value="1"/>
</dbReference>
<dbReference type="PROSITE" id="PS00061">
    <property type="entry name" value="ADH_SHORT"/>
    <property type="match status" value="1"/>
</dbReference>
<accession>G0MT54</accession>
<gene>
    <name evidence="2" type="ORF">CAEBREN_01352</name>
</gene>
<dbReference type="OrthoDB" id="47007at2759"/>
<evidence type="ECO:0000256" key="1">
    <source>
        <dbReference type="ARBA" id="ARBA00023002"/>
    </source>
</evidence>
<proteinExistence type="predicted"/>
<dbReference type="InterPro" id="IPR002347">
    <property type="entry name" value="SDR_fam"/>
</dbReference>